<comment type="caution">
    <text evidence="3">The sequence shown here is derived from an EMBL/GenBank/DDBJ whole genome shotgun (WGS) entry which is preliminary data.</text>
</comment>
<feature type="region of interest" description="Disordered" evidence="1">
    <location>
        <begin position="16"/>
        <end position="58"/>
    </location>
</feature>
<feature type="chain" id="PRO_5041729905" evidence="2">
    <location>
        <begin position="16"/>
        <end position="103"/>
    </location>
</feature>
<evidence type="ECO:0000313" key="4">
    <source>
        <dbReference type="Proteomes" id="UP001188597"/>
    </source>
</evidence>
<dbReference type="AlphaFoldDB" id="A0AA88VRK2"/>
<keyword evidence="4" id="KW-1185">Reference proteome</keyword>
<evidence type="ECO:0000313" key="3">
    <source>
        <dbReference type="EMBL" id="KAK3010430.1"/>
    </source>
</evidence>
<protein>
    <submittedName>
        <fullName evidence="3">Uncharacterized protein</fullName>
    </submittedName>
</protein>
<dbReference type="EMBL" id="JAVXUP010001543">
    <property type="protein sequence ID" value="KAK3010430.1"/>
    <property type="molecule type" value="Genomic_DNA"/>
</dbReference>
<name>A0AA88VRK2_9ASTE</name>
<evidence type="ECO:0000256" key="2">
    <source>
        <dbReference type="SAM" id="SignalP"/>
    </source>
</evidence>
<proteinExistence type="predicted"/>
<evidence type="ECO:0000256" key="1">
    <source>
        <dbReference type="SAM" id="MobiDB-lite"/>
    </source>
</evidence>
<gene>
    <name evidence="3" type="ORF">RJ639_012519</name>
</gene>
<feature type="non-terminal residue" evidence="3">
    <location>
        <position position="1"/>
    </location>
</feature>
<feature type="signal peptide" evidence="2">
    <location>
        <begin position="1"/>
        <end position="15"/>
    </location>
</feature>
<dbReference type="Proteomes" id="UP001188597">
    <property type="component" value="Unassembled WGS sequence"/>
</dbReference>
<organism evidence="3 4">
    <name type="scientific">Escallonia herrerae</name>
    <dbReference type="NCBI Taxonomy" id="1293975"/>
    <lineage>
        <taxon>Eukaryota</taxon>
        <taxon>Viridiplantae</taxon>
        <taxon>Streptophyta</taxon>
        <taxon>Embryophyta</taxon>
        <taxon>Tracheophyta</taxon>
        <taxon>Spermatophyta</taxon>
        <taxon>Magnoliopsida</taxon>
        <taxon>eudicotyledons</taxon>
        <taxon>Gunneridae</taxon>
        <taxon>Pentapetalae</taxon>
        <taxon>asterids</taxon>
        <taxon>campanulids</taxon>
        <taxon>Escalloniales</taxon>
        <taxon>Escalloniaceae</taxon>
        <taxon>Escallonia</taxon>
    </lineage>
</organism>
<feature type="region of interest" description="Disordered" evidence="1">
    <location>
        <begin position="81"/>
        <end position="103"/>
    </location>
</feature>
<feature type="compositionally biased region" description="Basic and acidic residues" evidence="1">
    <location>
        <begin position="35"/>
        <end position="53"/>
    </location>
</feature>
<accession>A0AA88VRK2</accession>
<sequence length="103" mass="11766">MMFLLTALRISYILDLDMPPPPKEPRNSAESVSLDAKEVEHVKKERKKREGDKNNNVINKYPFGLSLEDYPKSFKDAMSSRDAPFSKEAIDDEMDSITSKDTL</sequence>
<reference evidence="3" key="1">
    <citation type="submission" date="2022-12" db="EMBL/GenBank/DDBJ databases">
        <title>Draft genome assemblies for two species of Escallonia (Escalloniales).</title>
        <authorList>
            <person name="Chanderbali A."/>
            <person name="Dervinis C."/>
            <person name="Anghel I."/>
            <person name="Soltis D."/>
            <person name="Soltis P."/>
            <person name="Zapata F."/>
        </authorList>
    </citation>
    <scope>NUCLEOTIDE SEQUENCE</scope>
    <source>
        <strain evidence="3">UCBG64.0493</strain>
        <tissue evidence="3">Leaf</tissue>
    </source>
</reference>
<keyword evidence="2" id="KW-0732">Signal</keyword>